<keyword evidence="3" id="KW-1185">Reference proteome</keyword>
<comment type="caution">
    <text evidence="2">The sequence shown here is derived from an EMBL/GenBank/DDBJ whole genome shotgun (WGS) entry which is preliminary data.</text>
</comment>
<evidence type="ECO:0000256" key="1">
    <source>
        <dbReference type="SAM" id="Phobius"/>
    </source>
</evidence>
<evidence type="ECO:0000313" key="3">
    <source>
        <dbReference type="Proteomes" id="UP000581769"/>
    </source>
</evidence>
<feature type="transmembrane region" description="Helical" evidence="1">
    <location>
        <begin position="18"/>
        <end position="40"/>
    </location>
</feature>
<feature type="transmembrane region" description="Helical" evidence="1">
    <location>
        <begin position="90"/>
        <end position="110"/>
    </location>
</feature>
<feature type="transmembrane region" description="Helical" evidence="1">
    <location>
        <begin position="130"/>
        <end position="151"/>
    </location>
</feature>
<feature type="transmembrane region" description="Helical" evidence="1">
    <location>
        <begin position="191"/>
        <end position="216"/>
    </location>
</feature>
<evidence type="ECO:0008006" key="4">
    <source>
        <dbReference type="Google" id="ProtNLM"/>
    </source>
</evidence>
<keyword evidence="1" id="KW-1133">Transmembrane helix</keyword>
<protein>
    <recommendedName>
        <fullName evidence="4">DUF998 domain-containing protein</fullName>
    </recommendedName>
</protein>
<reference evidence="2 3" key="1">
    <citation type="submission" date="2020-08" db="EMBL/GenBank/DDBJ databases">
        <title>Sequencing the genomes of 1000 actinobacteria strains.</title>
        <authorList>
            <person name="Klenk H.-P."/>
        </authorList>
    </citation>
    <scope>NUCLEOTIDE SEQUENCE [LARGE SCALE GENOMIC DNA]</scope>
    <source>
        <strain evidence="2 3">DSM 45859</strain>
    </source>
</reference>
<evidence type="ECO:0000313" key="2">
    <source>
        <dbReference type="EMBL" id="MBB4684815.1"/>
    </source>
</evidence>
<organism evidence="2 3">
    <name type="scientific">Amycolatopsis jiangsuensis</name>
    <dbReference type="NCBI Taxonomy" id="1181879"/>
    <lineage>
        <taxon>Bacteria</taxon>
        <taxon>Bacillati</taxon>
        <taxon>Actinomycetota</taxon>
        <taxon>Actinomycetes</taxon>
        <taxon>Pseudonocardiales</taxon>
        <taxon>Pseudonocardiaceae</taxon>
        <taxon>Amycolatopsis</taxon>
    </lineage>
</organism>
<name>A0A840ITN0_9PSEU</name>
<proteinExistence type="predicted"/>
<accession>A0A840ITN0</accession>
<gene>
    <name evidence="2" type="ORF">BJY18_002300</name>
</gene>
<dbReference type="AlphaFoldDB" id="A0A840ITN0"/>
<feature type="transmembrane region" description="Helical" evidence="1">
    <location>
        <begin position="60"/>
        <end position="81"/>
    </location>
</feature>
<feature type="transmembrane region" description="Helical" evidence="1">
    <location>
        <begin position="163"/>
        <end position="185"/>
    </location>
</feature>
<dbReference type="EMBL" id="JACHMG010000001">
    <property type="protein sequence ID" value="MBB4684815.1"/>
    <property type="molecule type" value="Genomic_DNA"/>
</dbReference>
<dbReference type="Proteomes" id="UP000581769">
    <property type="component" value="Unassembled WGS sequence"/>
</dbReference>
<dbReference type="RefSeq" id="WP_184779933.1">
    <property type="nucleotide sequence ID" value="NZ_JACHMG010000001.1"/>
</dbReference>
<keyword evidence="1" id="KW-0472">Membrane</keyword>
<sequence>MPHDPATFDRSAAVTRSLLGWGVVAGPWYVVTSLVLGLTRPGFDPARHALSLLMLGEHGWLERAVFVVSALMTLAAAYGVLRAVRDGRGLAIGVLTGAYGGCLVLSAAFGPDPVDGFPPGTGSGTASAGGILHLLFGAVGFVCLAAAAAAFSRWAARRGETGAARLGLVCALVVLVGFAGGAVLARSPAGVALLWLAVLGGWLWLALASAHLYRVVPHPVVSERTRPQEA</sequence>
<keyword evidence="1" id="KW-0812">Transmembrane</keyword>
<dbReference type="InterPro" id="IPR009339">
    <property type="entry name" value="DUF998"/>
</dbReference>
<dbReference type="Pfam" id="PF06197">
    <property type="entry name" value="DUF998"/>
    <property type="match status" value="1"/>
</dbReference>